<protein>
    <submittedName>
        <fullName evidence="2">Uncharacterized protein</fullName>
    </submittedName>
</protein>
<dbReference type="OrthoDB" id="3649606at2759"/>
<comment type="caution">
    <text evidence="2">The sequence shown here is derived from an EMBL/GenBank/DDBJ whole genome shotgun (WGS) entry which is preliminary data.</text>
</comment>
<feature type="region of interest" description="Disordered" evidence="1">
    <location>
        <begin position="26"/>
        <end position="76"/>
    </location>
</feature>
<evidence type="ECO:0000313" key="3">
    <source>
        <dbReference type="Proteomes" id="UP000070133"/>
    </source>
</evidence>
<proteinExistence type="predicted"/>
<gene>
    <name evidence="2" type="ORF">AC578_7518</name>
</gene>
<feature type="compositionally biased region" description="Polar residues" evidence="1">
    <location>
        <begin position="32"/>
        <end position="43"/>
    </location>
</feature>
<dbReference type="Proteomes" id="UP000070133">
    <property type="component" value="Unassembled WGS sequence"/>
</dbReference>
<reference evidence="2 3" key="1">
    <citation type="submission" date="2015-07" db="EMBL/GenBank/DDBJ databases">
        <title>Comparative genomics of the Sigatoka disease complex on banana suggests a link between parallel evolutionary changes in Pseudocercospora fijiensis and Pseudocercospora eumusae and increased virulence on the banana host.</title>
        <authorList>
            <person name="Chang T.-C."/>
            <person name="Salvucci A."/>
            <person name="Crous P.W."/>
            <person name="Stergiopoulos I."/>
        </authorList>
    </citation>
    <scope>NUCLEOTIDE SEQUENCE [LARGE SCALE GENOMIC DNA]</scope>
    <source>
        <strain evidence="2 3">CBS 114824</strain>
    </source>
</reference>
<dbReference type="EMBL" id="LFZN01000278">
    <property type="protein sequence ID" value="KXS94559.1"/>
    <property type="molecule type" value="Genomic_DNA"/>
</dbReference>
<feature type="compositionally biased region" description="Polar residues" evidence="1">
    <location>
        <begin position="60"/>
        <end position="71"/>
    </location>
</feature>
<dbReference type="AlphaFoldDB" id="A0A139GWL3"/>
<name>A0A139GWL3_9PEZI</name>
<sequence length="113" mass="12863">MSNPQLLSVEETDIPEMARIYASTHPRGILKNTPSSTQCTPTARQKPASRISRNAGKLLTRNSPMNDTSQSHRYHNRKPPFFKGRWLIPCSGSNLDIVVRDPHRLGRLVVFRR</sequence>
<keyword evidence="3" id="KW-1185">Reference proteome</keyword>
<accession>A0A139GWL3</accession>
<organism evidence="2 3">
    <name type="scientific">Pseudocercospora eumusae</name>
    <dbReference type="NCBI Taxonomy" id="321146"/>
    <lineage>
        <taxon>Eukaryota</taxon>
        <taxon>Fungi</taxon>
        <taxon>Dikarya</taxon>
        <taxon>Ascomycota</taxon>
        <taxon>Pezizomycotina</taxon>
        <taxon>Dothideomycetes</taxon>
        <taxon>Dothideomycetidae</taxon>
        <taxon>Mycosphaerellales</taxon>
        <taxon>Mycosphaerellaceae</taxon>
        <taxon>Pseudocercospora</taxon>
    </lineage>
</organism>
<evidence type="ECO:0000256" key="1">
    <source>
        <dbReference type="SAM" id="MobiDB-lite"/>
    </source>
</evidence>
<evidence type="ECO:0000313" key="2">
    <source>
        <dbReference type="EMBL" id="KXS94559.1"/>
    </source>
</evidence>